<dbReference type="RefSeq" id="NP_944237.1">
    <property type="nucleotide sequence ID" value="NC_005262.3"/>
</dbReference>
<reference evidence="2 3" key="1">
    <citation type="journal article" date="2011" name="J. Bacteriol.">
        <title>Genomes and Characterization of Phages Bcep22 and BcepIL02, Founders of a Novel Phage Type in Burkholderia cenocepacia.</title>
        <authorList>
            <person name="Gill J.J."/>
            <person name="Summer E.J."/>
            <person name="Russell W.K."/>
            <person name="Cologna S.M."/>
            <person name="Carlile T.M."/>
            <person name="Fuller A.C."/>
            <person name="Kitsopoulos K."/>
            <person name="Mebane L.M."/>
            <person name="Parkinson B.N."/>
            <person name="Sullivan D."/>
            <person name="Carmody L.A."/>
            <person name="Gonzalez C.F."/>
            <person name="Lipuma J.J."/>
            <person name="Young R."/>
        </authorList>
    </citation>
    <scope>NUCLEOTIDE SEQUENCE [LARGE SCALE GENOMIC DNA]</scope>
</reference>
<proteinExistence type="predicted"/>
<dbReference type="Proteomes" id="UP000001160">
    <property type="component" value="Segment"/>
</dbReference>
<evidence type="ECO:0000313" key="3">
    <source>
        <dbReference type="Proteomes" id="UP000001160"/>
    </source>
</evidence>
<name>Q6V7T5_9CAUD</name>
<accession>Q6V7T5</accession>
<dbReference type="InterPro" id="IPR036390">
    <property type="entry name" value="WH_DNA-bd_sf"/>
</dbReference>
<gene>
    <name evidence="2" type="ORF">Bcep22_gp09</name>
</gene>
<feature type="compositionally biased region" description="Basic residues" evidence="1">
    <location>
        <begin position="47"/>
        <end position="66"/>
    </location>
</feature>
<feature type="region of interest" description="Disordered" evidence="1">
    <location>
        <begin position="38"/>
        <end position="83"/>
    </location>
</feature>
<dbReference type="SUPFAM" id="SSF46785">
    <property type="entry name" value="Winged helix' DNA-binding domain"/>
    <property type="match status" value="1"/>
</dbReference>
<evidence type="ECO:0000256" key="1">
    <source>
        <dbReference type="SAM" id="MobiDB-lite"/>
    </source>
</evidence>
<protein>
    <submittedName>
        <fullName evidence="2">Uncharacterized protein</fullName>
    </submittedName>
</protein>
<dbReference type="EMBL" id="AY349011">
    <property type="protein sequence ID" value="AAQ54943.1"/>
    <property type="molecule type" value="Genomic_DNA"/>
</dbReference>
<organism evidence="2 3">
    <name type="scientific">Burkholderia phage Bcep22</name>
    <dbReference type="NCBI Taxonomy" id="2883944"/>
    <lineage>
        <taxon>Viruses</taxon>
        <taxon>Duplodnaviria</taxon>
        <taxon>Heunggongvirae</taxon>
        <taxon>Uroviricota</taxon>
        <taxon>Caudoviricetes</taxon>
        <taxon>Lessievirus</taxon>
        <taxon>Lessievirus bcep22</taxon>
    </lineage>
</organism>
<dbReference type="KEGG" id="vg:2658291"/>
<feature type="compositionally biased region" description="Basic and acidic residues" evidence="1">
    <location>
        <begin position="74"/>
        <end position="83"/>
    </location>
</feature>
<sequence>MIWTINSPSIRSRIMRILVDEGPQHVRDIESKLPDVTPKQVESALGKLRRDKRIHRKGTASRRRNQRYAAGSDPDMREAELSDPWRRQELEHRLLTNPHLRNDWMPRPDPAAAWLFNR</sequence>
<dbReference type="GeneID" id="2658291"/>
<evidence type="ECO:0000313" key="2">
    <source>
        <dbReference type="EMBL" id="AAQ54943.1"/>
    </source>
</evidence>
<keyword evidence="3" id="KW-1185">Reference proteome</keyword>